<evidence type="ECO:0000313" key="5">
    <source>
        <dbReference type="Proteomes" id="UP000747110"/>
    </source>
</evidence>
<comment type="similarity">
    <text evidence="1">Belongs to the glycosyltransferase 90 family.</text>
</comment>
<dbReference type="AlphaFoldDB" id="A0A8J4FXP6"/>
<accession>A0A8J4FXP6</accession>
<gene>
    <name evidence="4" type="ORF">Vretifemale_16465</name>
</gene>
<dbReference type="EMBL" id="BNCP01000045">
    <property type="protein sequence ID" value="GIL88492.1"/>
    <property type="molecule type" value="Genomic_DNA"/>
</dbReference>
<proteinExistence type="inferred from homology"/>
<dbReference type="PANTHER" id="PTHR12203">
    <property type="entry name" value="KDEL LYS-ASP-GLU-LEU CONTAINING - RELATED"/>
    <property type="match status" value="1"/>
</dbReference>
<dbReference type="Pfam" id="PF05686">
    <property type="entry name" value="Glyco_transf_90"/>
    <property type="match status" value="1"/>
</dbReference>
<keyword evidence="5" id="KW-1185">Reference proteome</keyword>
<name>A0A8J4FXP6_9CHLO</name>
<dbReference type="PANTHER" id="PTHR12203:SF35">
    <property type="entry name" value="PROTEIN O-GLUCOSYLTRANSFERASE 1"/>
    <property type="match status" value="1"/>
</dbReference>
<reference evidence="4" key="1">
    <citation type="journal article" date="2021" name="Proc. Natl. Acad. Sci. U.S.A.">
        <title>Three genomes in the algal genus Volvox reveal the fate of a haploid sex-determining region after a transition to homothallism.</title>
        <authorList>
            <person name="Yamamoto K."/>
            <person name="Hamaji T."/>
            <person name="Kawai-Toyooka H."/>
            <person name="Matsuzaki R."/>
            <person name="Takahashi F."/>
            <person name="Nishimura Y."/>
            <person name="Kawachi M."/>
            <person name="Noguchi H."/>
            <person name="Minakuchi Y."/>
            <person name="Umen J.G."/>
            <person name="Toyoda A."/>
            <person name="Nozaki H."/>
        </authorList>
    </citation>
    <scope>NUCLEOTIDE SEQUENCE</scope>
    <source>
        <strain evidence="4">NIES-3786</strain>
    </source>
</reference>
<evidence type="ECO:0000313" key="4">
    <source>
        <dbReference type="EMBL" id="GIL88492.1"/>
    </source>
</evidence>
<comment type="caution">
    <text evidence="4">The sequence shown here is derived from an EMBL/GenBank/DDBJ whole genome shotgun (WGS) entry which is preliminary data.</text>
</comment>
<dbReference type="InterPro" id="IPR051091">
    <property type="entry name" value="O-Glucosyltr/Glycosyltrsf_90"/>
</dbReference>
<organism evidence="4 5">
    <name type="scientific">Volvox reticuliferus</name>
    <dbReference type="NCBI Taxonomy" id="1737510"/>
    <lineage>
        <taxon>Eukaryota</taxon>
        <taxon>Viridiplantae</taxon>
        <taxon>Chlorophyta</taxon>
        <taxon>core chlorophytes</taxon>
        <taxon>Chlorophyceae</taxon>
        <taxon>CS clade</taxon>
        <taxon>Chlamydomonadales</taxon>
        <taxon>Volvocaceae</taxon>
        <taxon>Volvox</taxon>
    </lineage>
</organism>
<protein>
    <recommendedName>
        <fullName evidence="3">Glycosyl transferase CAP10 domain-containing protein</fullName>
    </recommendedName>
</protein>
<keyword evidence="2" id="KW-0808">Transferase</keyword>
<dbReference type="InterPro" id="IPR006598">
    <property type="entry name" value="CAP10"/>
</dbReference>
<dbReference type="OrthoDB" id="202415at2759"/>
<sequence>MASRVTQPLLWITVLLLAILGYLTSDKVFIKRTNFVDSMGSGFGEASYLDFNDSIGTAWSLAHTVVADADLVLLASPARVSKIQSFSLKNGKHRNCLADAQGIEEPFTERYQPRTSSFQLTSPIWGHVRRASWEWGSGDISREDFEAGMRNKHIIHYKLVGGRLFLNTSCSHHAVQKSTEEIIKFTLYMFPTLPDMEFLFYPGDDCNFGFATIKFNYCRDPTKRGGFALPVFDVWDKSTGPTQMGFYHACLDAQYPPHHRIPRVVWRGASNNPFTVTGADFYMSPRYRLHQLGLEHPDILDAKLTSLRGDFLALPVEVVTALNNTLGNHMTIEDFNRYCGILDVDGNAWAGRFGHSFMHYPTPTIKMETQYATFWDTLFAPGYTHLRFPSHMGTLVALSKKVIVDCISNGAKSHGQEIVARMRKIARAYFDHVGIAEAMAYTLLTYRNLTTWRLDPSLEGFTEVKVPNCCEHVRLPQAVVDAMTMS</sequence>
<dbReference type="Proteomes" id="UP000747110">
    <property type="component" value="Unassembled WGS sequence"/>
</dbReference>
<dbReference type="GO" id="GO:0016740">
    <property type="term" value="F:transferase activity"/>
    <property type="evidence" value="ECO:0007669"/>
    <property type="project" value="UniProtKB-KW"/>
</dbReference>
<evidence type="ECO:0000256" key="1">
    <source>
        <dbReference type="ARBA" id="ARBA00010118"/>
    </source>
</evidence>
<evidence type="ECO:0000259" key="3">
    <source>
        <dbReference type="Pfam" id="PF05686"/>
    </source>
</evidence>
<evidence type="ECO:0000256" key="2">
    <source>
        <dbReference type="ARBA" id="ARBA00022679"/>
    </source>
</evidence>
<feature type="domain" description="Glycosyl transferase CAP10" evidence="3">
    <location>
        <begin position="135"/>
        <end position="382"/>
    </location>
</feature>